<dbReference type="EMBL" id="QVME01000003">
    <property type="protein sequence ID" value="RGE68358.1"/>
    <property type="molecule type" value="Genomic_DNA"/>
</dbReference>
<organism evidence="1 3">
    <name type="scientific">Anaerotruncus colihominis</name>
    <dbReference type="NCBI Taxonomy" id="169435"/>
    <lineage>
        <taxon>Bacteria</taxon>
        <taxon>Bacillati</taxon>
        <taxon>Bacillota</taxon>
        <taxon>Clostridia</taxon>
        <taxon>Eubacteriales</taxon>
        <taxon>Oscillospiraceae</taxon>
        <taxon>Anaerotruncus</taxon>
    </lineage>
</organism>
<reference evidence="1 3" key="1">
    <citation type="submission" date="2015-09" db="EMBL/GenBank/DDBJ databases">
        <authorList>
            <consortium name="Pathogen Informatics"/>
        </authorList>
    </citation>
    <scope>NUCLEOTIDE SEQUENCE [LARGE SCALE GENOMIC DNA]</scope>
    <source>
        <strain evidence="1 3">2789STDY5834939</strain>
    </source>
</reference>
<gene>
    <name evidence="2" type="ORF">DXC40_08480</name>
    <name evidence="1" type="ORF">ERS852551_02899</name>
</gene>
<dbReference type="AlphaFoldDB" id="A0A174T9M1"/>
<dbReference type="SUPFAM" id="SSF101478">
    <property type="entry name" value="ADP-ribosylglycohydrolase"/>
    <property type="match status" value="1"/>
</dbReference>
<dbReference type="Gene3D" id="2.60.120.560">
    <property type="entry name" value="Exo-inulinase, domain 1"/>
    <property type="match status" value="1"/>
</dbReference>
<dbReference type="GO" id="GO:0016787">
    <property type="term" value="F:hydrolase activity"/>
    <property type="evidence" value="ECO:0007669"/>
    <property type="project" value="UniProtKB-KW"/>
</dbReference>
<reference evidence="2 4" key="2">
    <citation type="submission" date="2018-08" db="EMBL/GenBank/DDBJ databases">
        <title>A genome reference for cultivated species of the human gut microbiota.</title>
        <authorList>
            <person name="Zou Y."/>
            <person name="Xue W."/>
            <person name="Luo G."/>
        </authorList>
    </citation>
    <scope>NUCLEOTIDE SEQUENCE [LARGE SCALE GENOMIC DNA]</scope>
    <source>
        <strain evidence="2 4">TF05-12AC</strain>
    </source>
</reference>
<evidence type="ECO:0000313" key="4">
    <source>
        <dbReference type="Proteomes" id="UP000260828"/>
    </source>
</evidence>
<name>A0A174T9M1_9FIRM</name>
<dbReference type="OrthoDB" id="9761704at2"/>
<sequence length="696" mass="77169">MQEKWIEKIYAGFLGMDAGMRLGAPVENPYWTYERLEEYYGNMEGYLREYRHYAADDDVNGPVIFLRALIDWGKDFTPKQAGETWLNYTRCGHGMFWWGGEDMSTEHRAYMNLKRGVSAPKSGSIALNGQVAAEQIGGQIFVDTWGLIYPGDPAMAAKQARKAASVSHDGEGLYGAQFMAACVAAAFTCTTVDEVLDAGLAVLPRDCDYRRVVESVRAFHKKQPDDFRACRNYVDREWGAHKYPGYCHIIPNAGICVLALLYGKGELGRTIEIACMCGFDTDCNASNTGTITGVLGGLENFPARYRTSINDCVVLSSVSGFLNMLDSAAFSKELAVLAYRLRGEQPPAWLALPRPGDMLMDFEMPGSTHGLELTDRASHWIRPVEGEAHTGKRCLEMMIDGKLPVPVDLFFRGSFMRSDFNDERYEPVFSPRVYPGQTVSCWMKSKQEAPAAITVTPFLTTAVTGQRKELEPVVLPDRTWRQVSFRVPELAGDQVHFIGWKVEINPTTPPWTLGRVFVDDITVTGPMAYAIDMSIQKKEFDEITPFSCNDIQPDLQYGELVLRTECGGQAFTGNYYTRDGAMEGEAVVESGDSCMLLLRGKGTRNFYALGLDGENAVIACCENGEWTQLAAVPYGWQRGETLRIRAEAEGSNLRLLVDGALVLQAADDRFAYGMVGVCHPGAASSRWKMFAVTGQI</sequence>
<dbReference type="Gene3D" id="1.10.4080.10">
    <property type="entry name" value="ADP-ribosylation/Crystallin J1"/>
    <property type="match status" value="1"/>
</dbReference>
<proteinExistence type="predicted"/>
<evidence type="ECO:0000313" key="2">
    <source>
        <dbReference type="EMBL" id="RGE68358.1"/>
    </source>
</evidence>
<protein>
    <submittedName>
        <fullName evidence="1 2">ADP-ribosylglycohydrolase</fullName>
    </submittedName>
</protein>
<dbReference type="InterPro" id="IPR036705">
    <property type="entry name" value="Ribosyl_crysJ1_sf"/>
</dbReference>
<dbReference type="RefSeq" id="WP_055245770.1">
    <property type="nucleotide sequence ID" value="NZ_CABIWA010000010.1"/>
</dbReference>
<dbReference type="EMBL" id="CZBE01000022">
    <property type="protein sequence ID" value="CUQ04628.1"/>
    <property type="molecule type" value="Genomic_DNA"/>
</dbReference>
<dbReference type="Pfam" id="PF03747">
    <property type="entry name" value="ADP_ribosyl_GH"/>
    <property type="match status" value="1"/>
</dbReference>
<evidence type="ECO:0000313" key="1">
    <source>
        <dbReference type="EMBL" id="CUQ04628.1"/>
    </source>
</evidence>
<dbReference type="InterPro" id="IPR005502">
    <property type="entry name" value="Ribosyl_crysJ1"/>
</dbReference>
<dbReference type="Proteomes" id="UP000260828">
    <property type="component" value="Unassembled WGS sequence"/>
</dbReference>
<keyword evidence="1" id="KW-0378">Hydrolase</keyword>
<evidence type="ECO:0000313" key="3">
    <source>
        <dbReference type="Proteomes" id="UP000095765"/>
    </source>
</evidence>
<dbReference type="Proteomes" id="UP000095765">
    <property type="component" value="Unassembled WGS sequence"/>
</dbReference>
<accession>A0A174T9M1</accession>